<dbReference type="Gene3D" id="2.30.31.20">
    <property type="entry name" value="Sporulation-specific cell division protein SsgB"/>
    <property type="match status" value="1"/>
</dbReference>
<evidence type="ECO:0000256" key="3">
    <source>
        <dbReference type="ARBA" id="ARBA00022618"/>
    </source>
</evidence>
<dbReference type="Pfam" id="PF04686">
    <property type="entry name" value="SsgA"/>
    <property type="match status" value="1"/>
</dbReference>
<keyword evidence="4" id="KW-0749">Sporulation</keyword>
<name>A0ABZ1TNW3_STRVG</name>
<protein>
    <submittedName>
        <fullName evidence="8">SsgA family sporulation/cell division regulator</fullName>
    </submittedName>
</protein>
<comment type="subcellular location">
    <subcellularLocation>
        <location evidence="1">Cell septum</location>
    </subcellularLocation>
</comment>
<accession>A0ABZ1TNW3</accession>
<proteinExistence type="inferred from homology"/>
<dbReference type="InterPro" id="IPR006776">
    <property type="entry name" value="SsgB"/>
</dbReference>
<keyword evidence="6" id="KW-0131">Cell cycle</keyword>
<feature type="compositionally biased region" description="Gly residues" evidence="7">
    <location>
        <begin position="621"/>
        <end position="632"/>
    </location>
</feature>
<keyword evidence="3" id="KW-0132">Cell division</keyword>
<dbReference type="RefSeq" id="WP_328965738.1">
    <property type="nucleotide sequence ID" value="NZ_CP108090.1"/>
</dbReference>
<evidence type="ECO:0000256" key="2">
    <source>
        <dbReference type="ARBA" id="ARBA00009323"/>
    </source>
</evidence>
<evidence type="ECO:0000256" key="5">
    <source>
        <dbReference type="ARBA" id="ARBA00023210"/>
    </source>
</evidence>
<evidence type="ECO:0000256" key="7">
    <source>
        <dbReference type="SAM" id="MobiDB-lite"/>
    </source>
</evidence>
<gene>
    <name evidence="8" type="ORF">OG517_42525</name>
</gene>
<dbReference type="InterPro" id="IPR038658">
    <property type="entry name" value="SsgB_sf"/>
</dbReference>
<reference evidence="8" key="1">
    <citation type="submission" date="2022-10" db="EMBL/GenBank/DDBJ databases">
        <title>The complete genomes of actinobacterial strains from the NBC collection.</title>
        <authorList>
            <person name="Joergensen T.S."/>
            <person name="Alvarez Arevalo M."/>
            <person name="Sterndorff E.B."/>
            <person name="Faurdal D."/>
            <person name="Vuksanovic O."/>
            <person name="Mourched A.-S."/>
            <person name="Charusanti P."/>
            <person name="Shaw S."/>
            <person name="Blin K."/>
            <person name="Weber T."/>
        </authorList>
    </citation>
    <scope>NUCLEOTIDE SEQUENCE</scope>
    <source>
        <strain evidence="8">NBC_00248</strain>
    </source>
</reference>
<keyword evidence="9" id="KW-1185">Reference proteome</keyword>
<evidence type="ECO:0000313" key="9">
    <source>
        <dbReference type="Proteomes" id="UP001432039"/>
    </source>
</evidence>
<evidence type="ECO:0000256" key="4">
    <source>
        <dbReference type="ARBA" id="ARBA00022969"/>
    </source>
</evidence>
<evidence type="ECO:0000313" key="8">
    <source>
        <dbReference type="EMBL" id="WUQ17523.1"/>
    </source>
</evidence>
<dbReference type="Proteomes" id="UP001432039">
    <property type="component" value="Chromosome"/>
</dbReference>
<organism evidence="8 9">
    <name type="scientific">Streptomyces virginiae</name>
    <name type="common">Streptomyces cinnamonensis</name>
    <dbReference type="NCBI Taxonomy" id="1961"/>
    <lineage>
        <taxon>Bacteria</taxon>
        <taxon>Bacillati</taxon>
        <taxon>Actinomycetota</taxon>
        <taxon>Actinomycetes</taxon>
        <taxon>Kitasatosporales</taxon>
        <taxon>Streptomycetaceae</taxon>
        <taxon>Streptomyces</taxon>
    </lineage>
</organism>
<evidence type="ECO:0000256" key="1">
    <source>
        <dbReference type="ARBA" id="ARBA00004431"/>
    </source>
</evidence>
<feature type="region of interest" description="Disordered" evidence="7">
    <location>
        <begin position="718"/>
        <end position="739"/>
    </location>
</feature>
<feature type="region of interest" description="Disordered" evidence="7">
    <location>
        <begin position="573"/>
        <end position="658"/>
    </location>
</feature>
<comment type="similarity">
    <text evidence="2">Belongs to the SsgA family.</text>
</comment>
<sequence>MSVDKDDTLHSTAEDAEFAALMAASSLGAPHVQTCATGIDEGTRGQLRAAVAATGDATLPHPRNEELDVAAAAAPQFGVGADAAAADDRQAGTGASTLGKALPMRPMLILINFRLDDSIVARRRVLALLTDQAVQDWGGTSWRRADRGDGILLVGPSGRGRAETATCLLREALRGAARNERLHERRMLHPAGEAAWWLRADWEKESRPRPDYLLEHDRRPWIVEAKHLPNACLQRLMREVCEWSQVPGRLPELQPALRPAPLPSDGLALNVDEPIWRTVYEAGGIPRACLTDLLHAPPPSPWALLTLHCAQLSEWREAFVWKPCRPGGTRRTLLGRNALAACEGRNAAGLFDVRPESLPDLTLAADSLLVASELAMDLDTARRHPIPAQAATLPNMDECTVLPGSTLFVPRGDQGTLELAPSPAGPDLREGEERMEGTGQLLWSKKDKEGGERQARLWMRVHLHEGDTGERLPVTLIYSQADRHAIAAVFYASTDSEVRWTFARELLVDGLHRSVGIGDVIVWPTEPAQPAETSNVQRVHIRLRSPEGTALLSVARPDIAAFLDVSEPLASSAVTETDNGGGGGAVVGRRRTAGRHTGLGIRSEGDGGDQRAVCVHRSLRDGGGGEGFGHGGADSASAVTDEQGQEFDRGRPPVMTGLPGQVGADVPGGGIGKEPRHQGVDVRLASQFVQDPTPAPPDALQVARGLPGIGEQRRVEREPLLGRGDAQGLQSGKEADGGQGIVLQVRDGAPEPLGEGRTRHGLGEFTESPERDIAASGVHDEIRGPAPYLFIRVGESSERGLGGIRPSTPGPSGQEVHDLTTYERVVGPGELKQPDGRGAGAVGAYRVEDRDAGRVGGSRGVSRGHGFVQPLHRTGRWPPFRAENSGMRLIMSCAATPGPRLLSSERQGYSLAVRG</sequence>
<keyword evidence="5" id="KW-0717">Septation</keyword>
<dbReference type="EMBL" id="CP108090">
    <property type="protein sequence ID" value="WUQ17523.1"/>
    <property type="molecule type" value="Genomic_DNA"/>
</dbReference>
<evidence type="ECO:0000256" key="6">
    <source>
        <dbReference type="ARBA" id="ARBA00023306"/>
    </source>
</evidence>